<dbReference type="RefSeq" id="WP_088907603.1">
    <property type="nucleotide sequence ID" value="NZ_CP018145.1"/>
</dbReference>
<dbReference type="InterPro" id="IPR036388">
    <property type="entry name" value="WH-like_DNA-bd_sf"/>
</dbReference>
<dbReference type="PANTHER" id="PTHR43537">
    <property type="entry name" value="TRANSCRIPTIONAL REGULATOR, GNTR FAMILY"/>
    <property type="match status" value="1"/>
</dbReference>
<evidence type="ECO:0000256" key="1">
    <source>
        <dbReference type="ARBA" id="ARBA00023015"/>
    </source>
</evidence>
<dbReference type="EMBL" id="CP018145">
    <property type="protein sequence ID" value="ASJ53812.1"/>
    <property type="molecule type" value="Genomic_DNA"/>
</dbReference>
<dbReference type="Pfam" id="PF07729">
    <property type="entry name" value="FCD"/>
    <property type="match status" value="1"/>
</dbReference>
<organism evidence="5 6">
    <name type="scientific">Brevibacillus formosus</name>
    <dbReference type="NCBI Taxonomy" id="54913"/>
    <lineage>
        <taxon>Bacteria</taxon>
        <taxon>Bacillati</taxon>
        <taxon>Bacillota</taxon>
        <taxon>Bacilli</taxon>
        <taxon>Bacillales</taxon>
        <taxon>Paenibacillaceae</taxon>
        <taxon>Brevibacillus</taxon>
    </lineage>
</organism>
<evidence type="ECO:0000259" key="4">
    <source>
        <dbReference type="PROSITE" id="PS50949"/>
    </source>
</evidence>
<dbReference type="SMART" id="SM00345">
    <property type="entry name" value="HTH_GNTR"/>
    <property type="match status" value="1"/>
</dbReference>
<dbReference type="InterPro" id="IPR036390">
    <property type="entry name" value="WH_DNA-bd_sf"/>
</dbReference>
<dbReference type="InterPro" id="IPR000524">
    <property type="entry name" value="Tscrpt_reg_HTH_GntR"/>
</dbReference>
<keyword evidence="2" id="KW-0238">DNA-binding</keyword>
<dbReference type="InterPro" id="IPR011711">
    <property type="entry name" value="GntR_C"/>
</dbReference>
<proteinExistence type="predicted"/>
<protein>
    <submittedName>
        <fullName evidence="5">GntR family transcriptional regulator</fullName>
    </submittedName>
</protein>
<dbReference type="Proteomes" id="UP000197781">
    <property type="component" value="Chromosome"/>
</dbReference>
<dbReference type="PANTHER" id="PTHR43537:SF24">
    <property type="entry name" value="GLUCONATE OPERON TRANSCRIPTIONAL REPRESSOR"/>
    <property type="match status" value="1"/>
</dbReference>
<dbReference type="Pfam" id="PF00392">
    <property type="entry name" value="GntR"/>
    <property type="match status" value="1"/>
</dbReference>
<dbReference type="Gene3D" id="1.20.120.530">
    <property type="entry name" value="GntR ligand-binding domain-like"/>
    <property type="match status" value="1"/>
</dbReference>
<name>A0A220MFU8_9BACL</name>
<dbReference type="PROSITE" id="PS50949">
    <property type="entry name" value="HTH_GNTR"/>
    <property type="match status" value="1"/>
</dbReference>
<dbReference type="AlphaFoldDB" id="A0A220MFU8"/>
<evidence type="ECO:0000313" key="5">
    <source>
        <dbReference type="EMBL" id="ASJ53812.1"/>
    </source>
</evidence>
<dbReference type="CDD" id="cd07377">
    <property type="entry name" value="WHTH_GntR"/>
    <property type="match status" value="1"/>
</dbReference>
<dbReference type="InterPro" id="IPR008920">
    <property type="entry name" value="TF_FadR/GntR_C"/>
</dbReference>
<dbReference type="SUPFAM" id="SSF48008">
    <property type="entry name" value="GntR ligand-binding domain-like"/>
    <property type="match status" value="1"/>
</dbReference>
<dbReference type="GO" id="GO:0003700">
    <property type="term" value="F:DNA-binding transcription factor activity"/>
    <property type="evidence" value="ECO:0007669"/>
    <property type="project" value="InterPro"/>
</dbReference>
<keyword evidence="3" id="KW-0804">Transcription</keyword>
<accession>A0A220MFU8</accession>
<feature type="domain" description="HTH gntR-type" evidence="4">
    <location>
        <begin position="7"/>
        <end position="74"/>
    </location>
</feature>
<dbReference type="GO" id="GO:0003677">
    <property type="term" value="F:DNA binding"/>
    <property type="evidence" value="ECO:0007669"/>
    <property type="project" value="UniProtKB-KW"/>
</dbReference>
<evidence type="ECO:0000256" key="3">
    <source>
        <dbReference type="ARBA" id="ARBA00023163"/>
    </source>
</evidence>
<keyword evidence="1" id="KW-0805">Transcription regulation</keyword>
<evidence type="ECO:0000256" key="2">
    <source>
        <dbReference type="ARBA" id="ARBA00023125"/>
    </source>
</evidence>
<gene>
    <name evidence="5" type="ORF">BP422_09770</name>
</gene>
<reference evidence="5 6" key="1">
    <citation type="submission" date="2016-11" db="EMBL/GenBank/DDBJ databases">
        <authorList>
            <person name="Jaros S."/>
            <person name="Januszkiewicz K."/>
            <person name="Wedrychowicz H."/>
        </authorList>
    </citation>
    <scope>NUCLEOTIDE SEQUENCE [LARGE SCALE GENOMIC DNA]</scope>
    <source>
        <strain evidence="5 6">NF2</strain>
    </source>
</reference>
<dbReference type="KEGG" id="bfm:BP422_09770"/>
<dbReference type="SUPFAM" id="SSF46785">
    <property type="entry name" value="Winged helix' DNA-binding domain"/>
    <property type="match status" value="1"/>
</dbReference>
<evidence type="ECO:0000313" key="6">
    <source>
        <dbReference type="Proteomes" id="UP000197781"/>
    </source>
</evidence>
<dbReference type="Gene3D" id="1.10.10.10">
    <property type="entry name" value="Winged helix-like DNA-binding domain superfamily/Winged helix DNA-binding domain"/>
    <property type="match status" value="1"/>
</dbReference>
<sequence>MITRKYDSLKDHVYKYIASRIQNGTLLPNHKINEAEICEKLEVSRTPVREALIQLSSDNLLEYIPRRGFLVKELNTKEKLDVFAVIGSLDALAARLSMEFITDSDMSMMEEYIRKIDVSIQENNYDDYQKYQTAFHKVYIDKCNNHTVITMMESLQNSFIRQSYLSNDSEKLYVILKQMNDQHKQILRYFKERDSDALANLIQFHHWKIEHPEMI</sequence>